<dbReference type="Gene3D" id="3.40.50.1820">
    <property type="entry name" value="alpha/beta hydrolase"/>
    <property type="match status" value="1"/>
</dbReference>
<keyword evidence="3" id="KW-1185">Reference proteome</keyword>
<dbReference type="Pfam" id="PF12697">
    <property type="entry name" value="Abhydrolase_6"/>
    <property type="match status" value="1"/>
</dbReference>
<dbReference type="RefSeq" id="WP_307628874.1">
    <property type="nucleotide sequence ID" value="NZ_JAUSZS010000007.1"/>
</dbReference>
<dbReference type="PANTHER" id="PTHR43194:SF2">
    <property type="entry name" value="PEROXISOMAL MEMBRANE PROTEIN LPX1"/>
    <property type="match status" value="1"/>
</dbReference>
<gene>
    <name evidence="2" type="ORF">QFZ49_005258</name>
</gene>
<dbReference type="PANTHER" id="PTHR43194">
    <property type="entry name" value="HYDROLASE ALPHA/BETA FOLD FAMILY"/>
    <property type="match status" value="1"/>
</dbReference>
<protein>
    <submittedName>
        <fullName evidence="2">Pimeloyl-ACP methyl ester carboxylesterase</fullName>
    </submittedName>
</protein>
<dbReference type="InterPro" id="IPR050228">
    <property type="entry name" value="Carboxylesterase_BioH"/>
</dbReference>
<proteinExistence type="predicted"/>
<dbReference type="InterPro" id="IPR000073">
    <property type="entry name" value="AB_hydrolase_1"/>
</dbReference>
<evidence type="ECO:0000313" key="2">
    <source>
        <dbReference type="EMBL" id="MDQ0935286.1"/>
    </source>
</evidence>
<dbReference type="EMBL" id="JAUSZS010000007">
    <property type="protein sequence ID" value="MDQ0935286.1"/>
    <property type="molecule type" value="Genomic_DNA"/>
</dbReference>
<sequence>MTSDLTLVESGPAAGRPVLVLHGGGGPATVTPIAEHFATSAHTLLPTHPGWNGTPRPADFSTVADLAAAYLRLLRERGLSDVLVIGSSLGGWIAAELATADTQGLISGIVLLNSVGIEVDSEPLRDFFALDARGVAEYAFHDSERFYVDPETVPAERRAVIQANMAALRVFSGGPAMSEPTLRPRLSAVTVPTLVLWGESDRIATPAYGKEYAASFADARFEVVAEAGHLPHLEQPARTFALLDDFAAETGRRREAGS</sequence>
<comment type="caution">
    <text evidence="2">The sequence shown here is derived from an EMBL/GenBank/DDBJ whole genome shotgun (WGS) entry which is preliminary data.</text>
</comment>
<dbReference type="InterPro" id="IPR029058">
    <property type="entry name" value="AB_hydrolase_fold"/>
</dbReference>
<dbReference type="SUPFAM" id="SSF53474">
    <property type="entry name" value="alpha/beta-Hydrolases"/>
    <property type="match status" value="1"/>
</dbReference>
<reference evidence="2 3" key="1">
    <citation type="submission" date="2023-07" db="EMBL/GenBank/DDBJ databases">
        <title>Comparative genomics of wheat-associated soil bacteria to identify genetic determinants of phenazine resistance.</title>
        <authorList>
            <person name="Mouncey N."/>
        </authorList>
    </citation>
    <scope>NUCLEOTIDE SEQUENCE [LARGE SCALE GENOMIC DNA]</scope>
    <source>
        <strain evidence="2 3">W2I16</strain>
    </source>
</reference>
<evidence type="ECO:0000259" key="1">
    <source>
        <dbReference type="Pfam" id="PF12697"/>
    </source>
</evidence>
<feature type="domain" description="AB hydrolase-1" evidence="1">
    <location>
        <begin position="18"/>
        <end position="241"/>
    </location>
</feature>
<organism evidence="2 3">
    <name type="scientific">Streptomyces turgidiscabies</name>
    <dbReference type="NCBI Taxonomy" id="85558"/>
    <lineage>
        <taxon>Bacteria</taxon>
        <taxon>Bacillati</taxon>
        <taxon>Actinomycetota</taxon>
        <taxon>Actinomycetes</taxon>
        <taxon>Kitasatosporales</taxon>
        <taxon>Streptomycetaceae</taxon>
        <taxon>Streptomyces</taxon>
    </lineage>
</organism>
<name>A0ABU0RTK5_9ACTN</name>
<dbReference type="Proteomes" id="UP001223072">
    <property type="component" value="Unassembled WGS sequence"/>
</dbReference>
<evidence type="ECO:0000313" key="3">
    <source>
        <dbReference type="Proteomes" id="UP001223072"/>
    </source>
</evidence>
<accession>A0ABU0RTK5</accession>